<feature type="domain" description="N-terminal" evidence="1">
    <location>
        <begin position="21"/>
        <end position="100"/>
    </location>
</feature>
<dbReference type="Pfam" id="PF08401">
    <property type="entry name" value="ArdcN"/>
    <property type="match status" value="1"/>
</dbReference>
<sequence length="313" mass="35344">MSVTTERPASFTETETRSDEMNKTIENWVNDLVDLVDEAAASEEFKAWLDVQSHFHDYSYRNTLLIKYQCPHATHVAGYNTWRTEFDRHVQKGESGIWIWAPVITKQCPACGNSPSYHENSPCEYDETAPEKWSKGLVGFKPTAVFDVSQTEGEPLPALETEAYGDAGELVPALLESAEHLDVDAQIVSPEEWEYGEANGVCKHRCPMTMRPRVEVKDRDNQADLAGTFIHEYAHALLHFDIDDRDERAKREVEAEAVAYIVGRYFDLDMSGSAFYLAAWSGDDPEAVADRLGRISNTAQELIDTLEREQEDG</sequence>
<name>A0ABD5SXV0_9EURY</name>
<dbReference type="InterPro" id="IPR013610">
    <property type="entry name" value="ArdC_N"/>
</dbReference>
<dbReference type="EMBL" id="JBHSWV010000803">
    <property type="protein sequence ID" value="MFC6769702.1"/>
    <property type="molecule type" value="Genomic_DNA"/>
</dbReference>
<evidence type="ECO:0000259" key="1">
    <source>
        <dbReference type="Pfam" id="PF08401"/>
    </source>
</evidence>
<evidence type="ECO:0000313" key="2">
    <source>
        <dbReference type="EMBL" id="MFC6769702.1"/>
    </source>
</evidence>
<dbReference type="Proteomes" id="UP001596383">
    <property type="component" value="Unassembled WGS sequence"/>
</dbReference>
<organism evidence="2 3">
    <name type="scientific">Natrinema soli</name>
    <dbReference type="NCBI Taxonomy" id="1930624"/>
    <lineage>
        <taxon>Archaea</taxon>
        <taxon>Methanobacteriati</taxon>
        <taxon>Methanobacteriota</taxon>
        <taxon>Stenosarchaea group</taxon>
        <taxon>Halobacteria</taxon>
        <taxon>Halobacteriales</taxon>
        <taxon>Natrialbaceae</taxon>
        <taxon>Natrinema</taxon>
    </lineage>
</organism>
<comment type="caution">
    <text evidence="2">The sequence shown here is derived from an EMBL/GenBank/DDBJ whole genome shotgun (WGS) entry which is preliminary data.</text>
</comment>
<dbReference type="RefSeq" id="WP_273742319.1">
    <property type="nucleotide sequence ID" value="NZ_JAQIVI010000803.1"/>
</dbReference>
<evidence type="ECO:0000313" key="3">
    <source>
        <dbReference type="Proteomes" id="UP001596383"/>
    </source>
</evidence>
<reference evidence="2 3" key="1">
    <citation type="journal article" date="2019" name="Int. J. Syst. Evol. Microbiol.">
        <title>The Global Catalogue of Microorganisms (GCM) 10K type strain sequencing project: providing services to taxonomists for standard genome sequencing and annotation.</title>
        <authorList>
            <consortium name="The Broad Institute Genomics Platform"/>
            <consortium name="The Broad Institute Genome Sequencing Center for Infectious Disease"/>
            <person name="Wu L."/>
            <person name="Ma J."/>
        </authorList>
    </citation>
    <scope>NUCLEOTIDE SEQUENCE [LARGE SCALE GENOMIC DNA]</scope>
    <source>
        <strain evidence="2 3">LMG 29247</strain>
    </source>
</reference>
<gene>
    <name evidence="2" type="ORF">ACFQE6_33080</name>
</gene>
<keyword evidence="3" id="KW-1185">Reference proteome</keyword>
<accession>A0ABD5SXV0</accession>
<protein>
    <submittedName>
        <fullName evidence="2">ArdC-like ssDNA-binding domain-containing protein</fullName>
    </submittedName>
</protein>
<proteinExistence type="predicted"/>
<dbReference type="AlphaFoldDB" id="A0ABD5SXV0"/>